<evidence type="ECO:0000256" key="1">
    <source>
        <dbReference type="ARBA" id="ARBA00023015"/>
    </source>
</evidence>
<keyword evidence="3" id="KW-0804">Transcription</keyword>
<accession>A0A8H9IUW3</accession>
<dbReference type="OrthoDB" id="9784718at2"/>
<dbReference type="SMART" id="SM00895">
    <property type="entry name" value="FCD"/>
    <property type="match status" value="1"/>
</dbReference>
<dbReference type="GO" id="GO:0003677">
    <property type="term" value="F:DNA binding"/>
    <property type="evidence" value="ECO:0007669"/>
    <property type="project" value="UniProtKB-KW"/>
</dbReference>
<dbReference type="AlphaFoldDB" id="A0A8H9IUW3"/>
<dbReference type="GO" id="GO:0003700">
    <property type="term" value="F:DNA-binding transcription factor activity"/>
    <property type="evidence" value="ECO:0007669"/>
    <property type="project" value="InterPro"/>
</dbReference>
<evidence type="ECO:0000259" key="5">
    <source>
        <dbReference type="PROSITE" id="PS50949"/>
    </source>
</evidence>
<protein>
    <recommendedName>
        <fullName evidence="5">HTH gntR-type domain-containing protein</fullName>
    </recommendedName>
</protein>
<feature type="region of interest" description="Disordered" evidence="4">
    <location>
        <begin position="1"/>
        <end position="25"/>
    </location>
</feature>
<dbReference type="RefSeq" id="WP_145934841.1">
    <property type="nucleotide sequence ID" value="NZ_BNAV01000001.1"/>
</dbReference>
<dbReference type="InterPro" id="IPR036388">
    <property type="entry name" value="WH-like_DNA-bd_sf"/>
</dbReference>
<dbReference type="PANTHER" id="PTHR43537:SF47">
    <property type="entry name" value="REGULATORY PROTEIN GNTR HTH"/>
    <property type="match status" value="1"/>
</dbReference>
<evidence type="ECO:0000256" key="2">
    <source>
        <dbReference type="ARBA" id="ARBA00023125"/>
    </source>
</evidence>
<feature type="compositionally biased region" description="Low complexity" evidence="4">
    <location>
        <begin position="1"/>
        <end position="11"/>
    </location>
</feature>
<evidence type="ECO:0000313" key="6">
    <source>
        <dbReference type="EMBL" id="GHF36035.1"/>
    </source>
</evidence>
<comment type="caution">
    <text evidence="6">The sequence shown here is derived from an EMBL/GenBank/DDBJ whole genome shotgun (WGS) entry which is preliminary data.</text>
</comment>
<keyword evidence="7" id="KW-1185">Reference proteome</keyword>
<dbReference type="PROSITE" id="PS50949">
    <property type="entry name" value="HTH_GNTR"/>
    <property type="match status" value="1"/>
</dbReference>
<dbReference type="Gene3D" id="1.10.10.10">
    <property type="entry name" value="Winged helix-like DNA-binding domain superfamily/Winged helix DNA-binding domain"/>
    <property type="match status" value="1"/>
</dbReference>
<organism evidence="6 7">
    <name type="scientific">Amycolatopsis bartoniae</name>
    <dbReference type="NCBI Taxonomy" id="941986"/>
    <lineage>
        <taxon>Bacteria</taxon>
        <taxon>Bacillati</taxon>
        <taxon>Actinomycetota</taxon>
        <taxon>Actinomycetes</taxon>
        <taxon>Pseudonocardiales</taxon>
        <taxon>Pseudonocardiaceae</taxon>
        <taxon>Amycolatopsis</taxon>
    </lineage>
</organism>
<dbReference type="SUPFAM" id="SSF46785">
    <property type="entry name" value="Winged helix' DNA-binding domain"/>
    <property type="match status" value="1"/>
</dbReference>
<dbReference type="InterPro" id="IPR036390">
    <property type="entry name" value="WH_DNA-bd_sf"/>
</dbReference>
<proteinExistence type="predicted"/>
<keyword evidence="2" id="KW-0238">DNA-binding</keyword>
<dbReference type="SUPFAM" id="SSF48008">
    <property type="entry name" value="GntR ligand-binding domain-like"/>
    <property type="match status" value="1"/>
</dbReference>
<name>A0A8H9IUW3_9PSEU</name>
<evidence type="ECO:0000256" key="3">
    <source>
        <dbReference type="ARBA" id="ARBA00023163"/>
    </source>
</evidence>
<dbReference type="InterPro" id="IPR000524">
    <property type="entry name" value="Tscrpt_reg_HTH_GntR"/>
</dbReference>
<reference evidence="6" key="2">
    <citation type="submission" date="2020-09" db="EMBL/GenBank/DDBJ databases">
        <authorList>
            <person name="Sun Q."/>
            <person name="Zhou Y."/>
        </authorList>
    </citation>
    <scope>NUCLEOTIDE SEQUENCE</scope>
    <source>
        <strain evidence="6">CGMCC 4.7679</strain>
    </source>
</reference>
<evidence type="ECO:0000313" key="7">
    <source>
        <dbReference type="Proteomes" id="UP000658656"/>
    </source>
</evidence>
<sequence length="264" mass="28614">MASDSSSVAPVPALPRPDVPALESAPSKLAEQVARRLEDKIVELGWPVGEVIGSEPDLLAEFGISRAIFREAVRLLEHHSVARMRRGPGGGLVVTTPNTSSVVRAAALHLQFDHASPRDVFEARSALELKIVELATENIDEDGIRLLRATLDQEAAIQASDRLGTHDIHLVIADLTGNPAMRLFLEVLTKLTVPPRTEGVEEVRERGRHVRHAHDRIVEAIVAGDVALARHRMQSHLVAMSRYLARPGTSGEHSAALPGLHPAD</sequence>
<dbReference type="Proteomes" id="UP000658656">
    <property type="component" value="Unassembled WGS sequence"/>
</dbReference>
<reference evidence="6" key="1">
    <citation type="journal article" date="2014" name="Int. J. Syst. Evol. Microbiol.">
        <title>Complete genome sequence of Corynebacterium casei LMG S-19264T (=DSM 44701T), isolated from a smear-ripened cheese.</title>
        <authorList>
            <consortium name="US DOE Joint Genome Institute (JGI-PGF)"/>
            <person name="Walter F."/>
            <person name="Albersmeier A."/>
            <person name="Kalinowski J."/>
            <person name="Ruckert C."/>
        </authorList>
    </citation>
    <scope>NUCLEOTIDE SEQUENCE</scope>
    <source>
        <strain evidence="6">CGMCC 4.7679</strain>
    </source>
</reference>
<keyword evidence="1" id="KW-0805">Transcription regulation</keyword>
<dbReference type="Pfam" id="PF07729">
    <property type="entry name" value="FCD"/>
    <property type="match status" value="1"/>
</dbReference>
<gene>
    <name evidence="6" type="ORF">GCM10017566_06320</name>
</gene>
<dbReference type="SMART" id="SM00345">
    <property type="entry name" value="HTH_GNTR"/>
    <property type="match status" value="1"/>
</dbReference>
<dbReference type="Pfam" id="PF00392">
    <property type="entry name" value="GntR"/>
    <property type="match status" value="1"/>
</dbReference>
<dbReference type="InterPro" id="IPR011711">
    <property type="entry name" value="GntR_C"/>
</dbReference>
<feature type="domain" description="HTH gntR-type" evidence="5">
    <location>
        <begin position="27"/>
        <end position="97"/>
    </location>
</feature>
<dbReference type="InterPro" id="IPR008920">
    <property type="entry name" value="TF_FadR/GntR_C"/>
</dbReference>
<dbReference type="PANTHER" id="PTHR43537">
    <property type="entry name" value="TRANSCRIPTIONAL REGULATOR, GNTR FAMILY"/>
    <property type="match status" value="1"/>
</dbReference>
<evidence type="ECO:0000256" key="4">
    <source>
        <dbReference type="SAM" id="MobiDB-lite"/>
    </source>
</evidence>
<dbReference type="EMBL" id="BNAV01000001">
    <property type="protein sequence ID" value="GHF36035.1"/>
    <property type="molecule type" value="Genomic_DNA"/>
</dbReference>
<dbReference type="Gene3D" id="1.20.120.530">
    <property type="entry name" value="GntR ligand-binding domain-like"/>
    <property type="match status" value="1"/>
</dbReference>